<dbReference type="EMBL" id="JBBXMP010000005">
    <property type="protein sequence ID" value="KAL0070680.1"/>
    <property type="molecule type" value="Genomic_DNA"/>
</dbReference>
<evidence type="ECO:0000313" key="10">
    <source>
        <dbReference type="Proteomes" id="UP001437256"/>
    </source>
</evidence>
<feature type="region of interest" description="Disordered" evidence="7">
    <location>
        <begin position="37"/>
        <end position="116"/>
    </location>
</feature>
<accession>A0ABR3A9R2</accession>
<dbReference type="InterPro" id="IPR012337">
    <property type="entry name" value="RNaseH-like_sf"/>
</dbReference>
<dbReference type="SUPFAM" id="SSF53098">
    <property type="entry name" value="Ribonuclease H-like"/>
    <property type="match status" value="1"/>
</dbReference>
<comment type="subcellular location">
    <subcellularLocation>
        <location evidence="1">Nucleus</location>
    </subcellularLocation>
</comment>
<dbReference type="InterPro" id="IPR034922">
    <property type="entry name" value="REX1-like_exo"/>
</dbReference>
<dbReference type="GO" id="GO:0004527">
    <property type="term" value="F:exonuclease activity"/>
    <property type="evidence" value="ECO:0007669"/>
    <property type="project" value="UniProtKB-KW"/>
</dbReference>
<protein>
    <submittedName>
        <fullName evidence="9">RNA exonuclease 3</fullName>
    </submittedName>
</protein>
<evidence type="ECO:0000256" key="6">
    <source>
        <dbReference type="ARBA" id="ARBA00023242"/>
    </source>
</evidence>
<gene>
    <name evidence="9" type="primary">REX3</name>
    <name evidence="9" type="ORF">AAF712_001901</name>
</gene>
<feature type="compositionally biased region" description="Low complexity" evidence="7">
    <location>
        <begin position="101"/>
        <end position="112"/>
    </location>
</feature>
<feature type="compositionally biased region" description="Low complexity" evidence="7">
    <location>
        <begin position="44"/>
        <end position="68"/>
    </location>
</feature>
<dbReference type="InterPro" id="IPR036397">
    <property type="entry name" value="RNaseH_sf"/>
</dbReference>
<feature type="domain" description="Exonuclease" evidence="8">
    <location>
        <begin position="352"/>
        <end position="516"/>
    </location>
</feature>
<dbReference type="Proteomes" id="UP001437256">
    <property type="component" value="Unassembled WGS sequence"/>
</dbReference>
<proteinExistence type="inferred from homology"/>
<comment type="similarity">
    <text evidence="2">Belongs to the REXO1/REXO3 family.</text>
</comment>
<keyword evidence="3" id="KW-0540">Nuclease</keyword>
<evidence type="ECO:0000256" key="5">
    <source>
        <dbReference type="ARBA" id="ARBA00022839"/>
    </source>
</evidence>
<evidence type="ECO:0000256" key="3">
    <source>
        <dbReference type="ARBA" id="ARBA00022722"/>
    </source>
</evidence>
<comment type="caution">
    <text evidence="9">The sequence shown here is derived from an EMBL/GenBank/DDBJ whole genome shotgun (WGS) entry which is preliminary data.</text>
</comment>
<evidence type="ECO:0000259" key="8">
    <source>
        <dbReference type="SMART" id="SM00479"/>
    </source>
</evidence>
<name>A0ABR3A9R2_9AGAR</name>
<dbReference type="InterPro" id="IPR013520">
    <property type="entry name" value="Ribonucl_H"/>
</dbReference>
<keyword evidence="10" id="KW-1185">Reference proteome</keyword>
<feature type="region of interest" description="Disordered" evidence="7">
    <location>
        <begin position="189"/>
        <end position="209"/>
    </location>
</feature>
<evidence type="ECO:0000256" key="7">
    <source>
        <dbReference type="SAM" id="MobiDB-lite"/>
    </source>
</evidence>
<dbReference type="CDD" id="cd06145">
    <property type="entry name" value="REX1_like"/>
    <property type="match status" value="1"/>
</dbReference>
<dbReference type="PANTHER" id="PTHR12801">
    <property type="entry name" value="RNA EXONUCLEASE REXO1 / RECO3 FAMILY MEMBER-RELATED"/>
    <property type="match status" value="1"/>
</dbReference>
<evidence type="ECO:0000256" key="2">
    <source>
        <dbReference type="ARBA" id="ARBA00006357"/>
    </source>
</evidence>
<sequence length="519" mass="57262">MFSRLGLLNNVKCPDLERCTRQPFCVFSHRDNIPDEPALDIPVASTSNIPTPTPSSSKSPPAPAMTSTRTTIPAKRPVALTPSPQPRSVTEPPRKLQRVTQSSSKPSQPAQQNGPPVLRVNAAQSQVPLPVRQAMLKTLYDHFVILYERILPNNPSLASEHALKQEEEVYSKSGKTTYRHAVIQSVGALKRRPVPDSTSHSSVGTEGEIAARAEAEKSLKSLRLTRSNLQPYIHSVPDLEKWGYLVQIPDGLGGDEPSIEGKLAKCERCGDPFMVNRNPNPNECLHHWGRPYGRQVDGKRTRVYSCCSKTVGEEGCVHGPHVFYESDPAVLHKRHAFSKLSSTTSGKSTGLDVAALDCEMIYTTGGMRIARVSVVDGGGTEVFDELVRMDDGVEILDYNTRFSGISADEYNRKALLPLKSIRKSLDAFINSETVLIGHALENDLRTLRIIHTRCVDTAIMFPHPAGAPYRRALRDLVRDHLGKMIQTGGGSTGHSSLEDAIATLDLVRWHIRQQQNTKR</sequence>
<dbReference type="PANTHER" id="PTHR12801:SF115">
    <property type="entry name" value="FI18136P1-RELATED"/>
    <property type="match status" value="1"/>
</dbReference>
<keyword evidence="4" id="KW-0378">Hydrolase</keyword>
<dbReference type="InterPro" id="IPR047021">
    <property type="entry name" value="REXO1/3/4-like"/>
</dbReference>
<dbReference type="SMART" id="SM00479">
    <property type="entry name" value="EXOIII"/>
    <property type="match status" value="1"/>
</dbReference>
<dbReference type="Gene3D" id="3.30.420.10">
    <property type="entry name" value="Ribonuclease H-like superfamily/Ribonuclease H"/>
    <property type="match status" value="1"/>
</dbReference>
<evidence type="ECO:0000313" key="9">
    <source>
        <dbReference type="EMBL" id="KAL0070680.1"/>
    </source>
</evidence>
<evidence type="ECO:0000256" key="1">
    <source>
        <dbReference type="ARBA" id="ARBA00004123"/>
    </source>
</evidence>
<organism evidence="9 10">
    <name type="scientific">Marasmius tenuissimus</name>
    <dbReference type="NCBI Taxonomy" id="585030"/>
    <lineage>
        <taxon>Eukaryota</taxon>
        <taxon>Fungi</taxon>
        <taxon>Dikarya</taxon>
        <taxon>Basidiomycota</taxon>
        <taxon>Agaricomycotina</taxon>
        <taxon>Agaricomycetes</taxon>
        <taxon>Agaricomycetidae</taxon>
        <taxon>Agaricales</taxon>
        <taxon>Marasmiineae</taxon>
        <taxon>Marasmiaceae</taxon>
        <taxon>Marasmius</taxon>
    </lineage>
</organism>
<keyword evidence="6" id="KW-0539">Nucleus</keyword>
<evidence type="ECO:0000256" key="4">
    <source>
        <dbReference type="ARBA" id="ARBA00022801"/>
    </source>
</evidence>
<reference evidence="9 10" key="1">
    <citation type="submission" date="2024-05" db="EMBL/GenBank/DDBJ databases">
        <title>A draft genome resource for the thread blight pathogen Marasmius tenuissimus strain MS-2.</title>
        <authorList>
            <person name="Yulfo-Soto G.E."/>
            <person name="Baruah I.K."/>
            <person name="Amoako-Attah I."/>
            <person name="Bukari Y."/>
            <person name="Meinhardt L.W."/>
            <person name="Bailey B.A."/>
            <person name="Cohen S.P."/>
        </authorList>
    </citation>
    <scope>NUCLEOTIDE SEQUENCE [LARGE SCALE GENOMIC DNA]</scope>
    <source>
        <strain evidence="9 10">MS-2</strain>
    </source>
</reference>
<keyword evidence="5 9" id="KW-0269">Exonuclease</keyword>